<name>A0A478FVM8_9MOLU</name>
<dbReference type="Gene3D" id="3.90.220.20">
    <property type="entry name" value="DNA methylase specificity domains"/>
    <property type="match status" value="2"/>
</dbReference>
<evidence type="ECO:0000313" key="7">
    <source>
        <dbReference type="Proteomes" id="UP000324831"/>
    </source>
</evidence>
<proteinExistence type="inferred from homology"/>
<evidence type="ECO:0000256" key="4">
    <source>
        <dbReference type="ARBA" id="ARBA00038652"/>
    </source>
</evidence>
<dbReference type="EMBL" id="BIMN01000012">
    <property type="protein sequence ID" value="GCE64070.1"/>
    <property type="molecule type" value="Genomic_DNA"/>
</dbReference>
<dbReference type="SUPFAM" id="SSF116734">
    <property type="entry name" value="DNA methylase specificity domain"/>
    <property type="match status" value="2"/>
</dbReference>
<feature type="domain" description="Type I restriction modification DNA specificity" evidence="5">
    <location>
        <begin position="33"/>
        <end position="123"/>
    </location>
</feature>
<organism evidence="6 7">
    <name type="scientific">Candidatus Mycoplasma haematohominis</name>
    <dbReference type="NCBI Taxonomy" id="1494318"/>
    <lineage>
        <taxon>Bacteria</taxon>
        <taxon>Bacillati</taxon>
        <taxon>Mycoplasmatota</taxon>
        <taxon>Mollicutes</taxon>
        <taxon>Mycoplasmataceae</taxon>
        <taxon>Mycoplasma</taxon>
    </lineage>
</organism>
<dbReference type="PANTHER" id="PTHR43140:SF1">
    <property type="entry name" value="TYPE I RESTRICTION ENZYME ECOKI SPECIFICITY SUBUNIT"/>
    <property type="match status" value="1"/>
</dbReference>
<comment type="subunit">
    <text evidence="4">The methyltransferase is composed of M and S polypeptides.</text>
</comment>
<evidence type="ECO:0000259" key="5">
    <source>
        <dbReference type="Pfam" id="PF01420"/>
    </source>
</evidence>
<dbReference type="Proteomes" id="UP000324831">
    <property type="component" value="Unassembled WGS sequence"/>
</dbReference>
<keyword evidence="3" id="KW-0238">DNA-binding</keyword>
<dbReference type="GO" id="GO:0003677">
    <property type="term" value="F:DNA binding"/>
    <property type="evidence" value="ECO:0007669"/>
    <property type="project" value="UniProtKB-KW"/>
</dbReference>
<dbReference type="InterPro" id="IPR044946">
    <property type="entry name" value="Restrct_endonuc_typeI_TRD_sf"/>
</dbReference>
<dbReference type="InterPro" id="IPR000055">
    <property type="entry name" value="Restrct_endonuc_typeI_TRD"/>
</dbReference>
<dbReference type="Pfam" id="PF01420">
    <property type="entry name" value="Methylase_S"/>
    <property type="match status" value="1"/>
</dbReference>
<dbReference type="GO" id="GO:0009307">
    <property type="term" value="P:DNA restriction-modification system"/>
    <property type="evidence" value="ECO:0007669"/>
    <property type="project" value="UniProtKB-KW"/>
</dbReference>
<comment type="caution">
    <text evidence="6">The sequence shown here is derived from an EMBL/GenBank/DDBJ whole genome shotgun (WGS) entry which is preliminary data.</text>
</comment>
<dbReference type="PANTHER" id="PTHR43140">
    <property type="entry name" value="TYPE-1 RESTRICTION ENZYME ECOKI SPECIFICITY PROTEIN"/>
    <property type="match status" value="1"/>
</dbReference>
<sequence>MPNKKYCEYGDLLITCTGENDWRIAESCTYLGSEKIIAGSDLFVLKHTQNPKYIAYALSTTNSKVQKRKLSSGSNVLTHISYASVKKIQIPLPPLETQKQMADLLDSFRTSVKELTINLKKELYLRKKQYEYYRDKLISDVIEKGWGEYRSLEEIATEIYRGSGVTNSQIGSGDYPCTTPGSISNAFSVWFDCCNFKINPSLIKNPKYFEYGTLLLVAASQVMRCIADCCAYLGKEKAIAGGNMFLLTHNQNP</sequence>
<protein>
    <submittedName>
        <fullName evidence="6">Putative type-1 restriction enzyme specificity protein MPN_089</fullName>
    </submittedName>
</protein>
<gene>
    <name evidence="6" type="ORF">MHSWG343_10780</name>
</gene>
<feature type="non-terminal residue" evidence="6">
    <location>
        <position position="253"/>
    </location>
</feature>
<keyword evidence="2" id="KW-0680">Restriction system</keyword>
<accession>A0A478FVM8</accession>
<dbReference type="InterPro" id="IPR051212">
    <property type="entry name" value="Type-I_RE_S_subunit"/>
</dbReference>
<evidence type="ECO:0000256" key="3">
    <source>
        <dbReference type="ARBA" id="ARBA00023125"/>
    </source>
</evidence>
<reference evidence="6 7" key="1">
    <citation type="submission" date="2019-01" db="EMBL/GenBank/DDBJ databases">
        <title>Draft genome sequences of Candidatus Mycoplasma haemohominis SWG34-3 identified from a patient with pyrexia, anemia and liver dysfunction.</title>
        <authorList>
            <person name="Sekizuka T."/>
            <person name="Hattori N."/>
            <person name="Katano H."/>
            <person name="Takuma T."/>
            <person name="Ito T."/>
            <person name="Arai N."/>
            <person name="Yanai R."/>
            <person name="Ishii S."/>
            <person name="Miura Y."/>
            <person name="Tokunaga T."/>
            <person name="Watanabe H."/>
            <person name="Nomura N."/>
            <person name="Eguchi J."/>
            <person name="Arai T."/>
            <person name="Hasegawa H."/>
            <person name="Nakamaki T."/>
            <person name="Wakita T."/>
            <person name="Niki Y."/>
            <person name="Kuroda M."/>
        </authorList>
    </citation>
    <scope>NUCLEOTIDE SEQUENCE [LARGE SCALE GENOMIC DNA]</scope>
    <source>
        <strain evidence="6">SWG34-3</strain>
    </source>
</reference>
<evidence type="ECO:0000256" key="2">
    <source>
        <dbReference type="ARBA" id="ARBA00022747"/>
    </source>
</evidence>
<dbReference type="AlphaFoldDB" id="A0A478FVM8"/>
<comment type="similarity">
    <text evidence="1">Belongs to the type-I restriction system S methylase family.</text>
</comment>
<evidence type="ECO:0000313" key="6">
    <source>
        <dbReference type="EMBL" id="GCE64070.1"/>
    </source>
</evidence>
<evidence type="ECO:0000256" key="1">
    <source>
        <dbReference type="ARBA" id="ARBA00010923"/>
    </source>
</evidence>